<evidence type="ECO:0008006" key="4">
    <source>
        <dbReference type="Google" id="ProtNLM"/>
    </source>
</evidence>
<dbReference type="AlphaFoldDB" id="A0A1I7NJ95"/>
<dbReference type="EMBL" id="FPCH01000002">
    <property type="protein sequence ID" value="SFV34728.1"/>
    <property type="molecule type" value="Genomic_DNA"/>
</dbReference>
<dbReference type="RefSeq" id="WP_244531202.1">
    <property type="nucleotide sequence ID" value="NZ_FPCH01000002.1"/>
</dbReference>
<name>A0A1I7NJ95_9HYPH</name>
<keyword evidence="3" id="KW-1185">Reference proteome</keyword>
<dbReference type="STRING" id="51670.SAMN04488557_2409"/>
<feature type="signal peptide" evidence="1">
    <location>
        <begin position="1"/>
        <end position="26"/>
    </location>
</feature>
<accession>A0A1I7NJ95</accession>
<keyword evidence="1" id="KW-0732">Signal</keyword>
<proteinExistence type="predicted"/>
<feature type="chain" id="PRO_5011556452" description="Cysteine rich repeat-containing protein" evidence="1">
    <location>
        <begin position="27"/>
        <end position="86"/>
    </location>
</feature>
<reference evidence="3" key="1">
    <citation type="submission" date="2016-10" db="EMBL/GenBank/DDBJ databases">
        <authorList>
            <person name="Varghese N."/>
            <person name="Submissions S."/>
        </authorList>
    </citation>
    <scope>NUCLEOTIDE SEQUENCE [LARGE SCALE GENOMIC DNA]</scope>
    <source>
        <strain evidence="3">DSM 1565</strain>
    </source>
</reference>
<sequence>MRKFDAALMSVVLAAGTALFAGVAAAAYTAKVRQACAGDYQNFCSQYSPESVELRRCIEANRKGLTPTCVTALIDAGEVPAKYLKK</sequence>
<organism evidence="2 3">
    <name type="scientific">Hyphomicrobium facile</name>
    <dbReference type="NCBI Taxonomy" id="51670"/>
    <lineage>
        <taxon>Bacteria</taxon>
        <taxon>Pseudomonadati</taxon>
        <taxon>Pseudomonadota</taxon>
        <taxon>Alphaproteobacteria</taxon>
        <taxon>Hyphomicrobiales</taxon>
        <taxon>Hyphomicrobiaceae</taxon>
        <taxon>Hyphomicrobium</taxon>
    </lineage>
</organism>
<dbReference type="Proteomes" id="UP000199423">
    <property type="component" value="Unassembled WGS sequence"/>
</dbReference>
<gene>
    <name evidence="2" type="ORF">SAMN04488557_2409</name>
</gene>
<protein>
    <recommendedName>
        <fullName evidence="4">Cysteine rich repeat-containing protein</fullName>
    </recommendedName>
</protein>
<evidence type="ECO:0000313" key="3">
    <source>
        <dbReference type="Proteomes" id="UP000199423"/>
    </source>
</evidence>
<evidence type="ECO:0000313" key="2">
    <source>
        <dbReference type="EMBL" id="SFV34728.1"/>
    </source>
</evidence>
<evidence type="ECO:0000256" key="1">
    <source>
        <dbReference type="SAM" id="SignalP"/>
    </source>
</evidence>